<sequence length="568" mass="64004">MSKVINENRMLKLVHNFFEHPAMLITELVQNAVRAKASKIDIAIEDGTLVVCDDGYGCDSHEPLLTLAESCWDAEVEENEQPAGWGLFVLYCLAEKVSLTSRFGTLTIDTALFFNDAVYRGKALSVGELVDTSKTAEGFTISATMDSRKMKQIAGISHKRLQYFPIEITLNGDSVVRESVVEEYKDYPIKAQYMGNDVFINPKRIDTLAEWLQSLDVIWYGMLIPAPRYSGNRGIVNVTQGTPLTPVLPFRTTIKQDEKFAEFGAFARQKIVEYCTKKINSKAEGVEPLMQTMEKLATQEELNRLDYYIIDEEDPYFDTGHSPAHSTSRIVARGERVFTEDAEITIVEDGKRRRLRKIGYDHATKRYTGNYEMLFLPKGVITERSTLESHPDWLEIEERILRIDICTGDGDDKYTGGHLEGWYDAAIVSAWSDTDTKDGCLCQGQSGTDTKDDRCKIDIIGIDAGGGLSSIAIYYAKDAGLIDKIDDSIANHLYYEDGDTYDTQYEETRNAIWEDVQNVHGTFDRRDLLKGFITVAGVRIADVRNIGIHKNKMIITMEEGEEKVLLLA</sequence>
<name>Q1Q5B3_KUEST</name>
<protein>
    <recommendedName>
        <fullName evidence="2">ATP-binding protein</fullName>
    </recommendedName>
</protein>
<proteinExistence type="predicted"/>
<dbReference type="AlphaFoldDB" id="Q1Q5B3"/>
<dbReference type="EMBL" id="CT573071">
    <property type="protein sequence ID" value="CAJ75211.1"/>
    <property type="molecule type" value="Genomic_DNA"/>
</dbReference>
<evidence type="ECO:0008006" key="2">
    <source>
        <dbReference type="Google" id="ProtNLM"/>
    </source>
</evidence>
<dbReference type="InterPro" id="IPR036890">
    <property type="entry name" value="HATPase_C_sf"/>
</dbReference>
<reference evidence="1" key="1">
    <citation type="journal article" date="2006" name="Nature">
        <title>Deciphering the evolution and metabolism of an anammox bacterium from a community genome.</title>
        <authorList>
            <person name="Strous M."/>
            <person name="Pelletier E."/>
            <person name="Mangenot S."/>
            <person name="Rattei T."/>
            <person name="Lehner A."/>
            <person name="Taylor M.W."/>
            <person name="Horn M."/>
            <person name="Daims H."/>
            <person name="Bartol-Mavel D."/>
            <person name="Wincker P."/>
            <person name="Barbe V."/>
            <person name="Fonknechten N."/>
            <person name="Vallenet D."/>
            <person name="Segurens B."/>
            <person name="Schenowitz-Truong C."/>
            <person name="Medigue C."/>
            <person name="Collingro A."/>
            <person name="Snel B."/>
            <person name="Dutilh B.E."/>
            <person name="OpDenCamp H.J.M."/>
            <person name="vanDerDrift C."/>
            <person name="Cirpus I."/>
            <person name="vanDePas-Schoonen K.T."/>
            <person name="Harhangi H.R."/>
            <person name="vanNiftrik L."/>
            <person name="Schmid M."/>
            <person name="Keltjens J."/>
            <person name="vanDeVossenberg J."/>
            <person name="Kartal B."/>
            <person name="Meier H."/>
            <person name="Frishman D."/>
            <person name="Huynen M.A."/>
            <person name="Mewes H."/>
            <person name="Weissenbach J."/>
            <person name="Jetten M.S.M."/>
            <person name="Wagner M."/>
            <person name="LePaslier D."/>
        </authorList>
    </citation>
    <scope>NUCLEOTIDE SEQUENCE</scope>
</reference>
<dbReference type="Gene3D" id="3.30.565.10">
    <property type="entry name" value="Histidine kinase-like ATPase, C-terminal domain"/>
    <property type="match status" value="1"/>
</dbReference>
<organism evidence="1">
    <name type="scientific">Kuenenia stuttgartiensis</name>
    <dbReference type="NCBI Taxonomy" id="174633"/>
    <lineage>
        <taxon>Bacteria</taxon>
        <taxon>Pseudomonadati</taxon>
        <taxon>Planctomycetota</taxon>
        <taxon>Candidatus Brocadiia</taxon>
        <taxon>Candidatus Brocadiales</taxon>
        <taxon>Candidatus Brocadiaceae</taxon>
        <taxon>Candidatus Kuenenia</taxon>
    </lineage>
</organism>
<dbReference type="SUPFAM" id="SSF55874">
    <property type="entry name" value="ATPase domain of HSP90 chaperone/DNA topoisomerase II/histidine kinase"/>
    <property type="match status" value="1"/>
</dbReference>
<accession>Q1Q5B3</accession>
<gene>
    <name evidence="1" type="ORF">kuste4449</name>
</gene>
<evidence type="ECO:0000313" key="1">
    <source>
        <dbReference type="EMBL" id="CAJ75211.1"/>
    </source>
</evidence>
<reference evidence="1" key="2">
    <citation type="submission" date="2006-01" db="EMBL/GenBank/DDBJ databases">
        <authorList>
            <person name="Genoscope"/>
        </authorList>
    </citation>
    <scope>NUCLEOTIDE SEQUENCE</scope>
</reference>